<dbReference type="InterPro" id="IPR029024">
    <property type="entry name" value="TerB-like"/>
</dbReference>
<feature type="region of interest" description="Disordered" evidence="2">
    <location>
        <begin position="169"/>
        <end position="189"/>
    </location>
</feature>
<sequence>MLGTVLRRGANVVVSERLLTVEVSWRAGTAVDPCAFLVTPDGKVRDDNDFVFYNNPEHGSGAVVLAADTTGTATLTVDLNRIDAGLDRIVIGGSVDGGTFATIPGLHLAVNGAAGSLATFPLEEIEPVTAIVFGELYRRGTEWKFRAVGQGWDSGLAGLVTTFGIAIEEDDPEPSPATPAPRPDWHRAPDDPATLRWWSGTEWTSHSVPVRADTPHQCGRCGGPKRPSPYSHTLLICAPCESETTHVLNIWRGKVAELLATSGPTGPAWDQLWTDLRFYRVREDNGRAAMRPIALQHLQQLVTFAFADDLIEQHEVDGFEEVVRQLGIRDPAVDHMRARLQRGLALAAISNGDVPNIDETTLTLDTDEILHLDASAVHVRYLASGPRRNSGRLIASNRKLRFVGTSGGSELAWVKVLEVRPEYGSVVLTATGKGSGSYEVDDPEYISAVLSGALKVAKRQAAIPAQRDSRSIPSHVKAAVWRRDGGACVECQATEYLEFDHEIPWSRGGATSVNNLRLLCRRCNLAKGARI</sequence>
<dbReference type="AlphaFoldDB" id="A0A8J3YUB4"/>
<dbReference type="Proteomes" id="UP000619260">
    <property type="component" value="Unassembled WGS sequence"/>
</dbReference>
<comment type="similarity">
    <text evidence="1">Belongs to the CAPAB/TerDEXZ family.</text>
</comment>
<dbReference type="Pfam" id="PF02342">
    <property type="entry name" value="TerD"/>
    <property type="match status" value="1"/>
</dbReference>
<dbReference type="SMART" id="SM00507">
    <property type="entry name" value="HNHc"/>
    <property type="match status" value="1"/>
</dbReference>
<evidence type="ECO:0000256" key="2">
    <source>
        <dbReference type="SAM" id="MobiDB-lite"/>
    </source>
</evidence>
<dbReference type="InterPro" id="IPR003325">
    <property type="entry name" value="TerD"/>
</dbReference>
<gene>
    <name evidence="4" type="ORF">Val02_68270</name>
</gene>
<dbReference type="PANTHER" id="PTHR32097">
    <property type="entry name" value="CAMP-BINDING PROTEIN 1-RELATED"/>
    <property type="match status" value="1"/>
</dbReference>
<dbReference type="SUPFAM" id="SSF158682">
    <property type="entry name" value="TerB-like"/>
    <property type="match status" value="1"/>
</dbReference>
<dbReference type="InterPro" id="IPR051324">
    <property type="entry name" value="Stress/Tellurium_Resist"/>
</dbReference>
<dbReference type="PANTHER" id="PTHR32097:SF4">
    <property type="entry name" value="GENERAL STRESS PROTEIN 16U"/>
    <property type="match status" value="1"/>
</dbReference>
<evidence type="ECO:0000313" key="4">
    <source>
        <dbReference type="EMBL" id="GIJ49941.1"/>
    </source>
</evidence>
<evidence type="ECO:0000313" key="5">
    <source>
        <dbReference type="Proteomes" id="UP000619260"/>
    </source>
</evidence>
<accession>A0A8J3YUB4</accession>
<feature type="domain" description="HNH nuclease" evidence="3">
    <location>
        <begin position="475"/>
        <end position="525"/>
    </location>
</feature>
<dbReference type="EMBL" id="BOPF01000032">
    <property type="protein sequence ID" value="GIJ49941.1"/>
    <property type="molecule type" value="Genomic_DNA"/>
</dbReference>
<evidence type="ECO:0000256" key="1">
    <source>
        <dbReference type="ARBA" id="ARBA00008775"/>
    </source>
</evidence>
<dbReference type="InterPro" id="IPR002711">
    <property type="entry name" value="HNH"/>
</dbReference>
<dbReference type="Pfam" id="PF01844">
    <property type="entry name" value="HNH"/>
    <property type="match status" value="1"/>
</dbReference>
<dbReference type="CDD" id="cd00085">
    <property type="entry name" value="HNHc"/>
    <property type="match status" value="1"/>
</dbReference>
<evidence type="ECO:0000259" key="3">
    <source>
        <dbReference type="SMART" id="SM00507"/>
    </source>
</evidence>
<keyword evidence="5" id="KW-1185">Reference proteome</keyword>
<dbReference type="Gene3D" id="2.60.60.30">
    <property type="entry name" value="sav2460 like domains"/>
    <property type="match status" value="1"/>
</dbReference>
<proteinExistence type="inferred from homology"/>
<dbReference type="GO" id="GO:0008270">
    <property type="term" value="F:zinc ion binding"/>
    <property type="evidence" value="ECO:0007669"/>
    <property type="project" value="InterPro"/>
</dbReference>
<organism evidence="4 5">
    <name type="scientific">Virgisporangium aliadipatigenens</name>
    <dbReference type="NCBI Taxonomy" id="741659"/>
    <lineage>
        <taxon>Bacteria</taxon>
        <taxon>Bacillati</taxon>
        <taxon>Actinomycetota</taxon>
        <taxon>Actinomycetes</taxon>
        <taxon>Micromonosporales</taxon>
        <taxon>Micromonosporaceae</taxon>
        <taxon>Virgisporangium</taxon>
    </lineage>
</organism>
<dbReference type="GO" id="GO:0003676">
    <property type="term" value="F:nucleic acid binding"/>
    <property type="evidence" value="ECO:0007669"/>
    <property type="project" value="InterPro"/>
</dbReference>
<comment type="caution">
    <text evidence="4">The sequence shown here is derived from an EMBL/GenBank/DDBJ whole genome shotgun (WGS) entry which is preliminary data.</text>
</comment>
<dbReference type="Gene3D" id="1.10.30.50">
    <property type="match status" value="1"/>
</dbReference>
<dbReference type="InterPro" id="IPR003615">
    <property type="entry name" value="HNH_nuc"/>
</dbReference>
<dbReference type="GO" id="GO:0004519">
    <property type="term" value="F:endonuclease activity"/>
    <property type="evidence" value="ECO:0007669"/>
    <property type="project" value="InterPro"/>
</dbReference>
<name>A0A8J3YUB4_9ACTN</name>
<protein>
    <submittedName>
        <fullName evidence="4">TerF-like protein</fullName>
    </submittedName>
</protein>
<dbReference type="RefSeq" id="WP_203903395.1">
    <property type="nucleotide sequence ID" value="NZ_BOPF01000032.1"/>
</dbReference>
<dbReference type="CDD" id="cd06974">
    <property type="entry name" value="TerD_like"/>
    <property type="match status" value="1"/>
</dbReference>
<reference evidence="4" key="1">
    <citation type="submission" date="2021-01" db="EMBL/GenBank/DDBJ databases">
        <title>Whole genome shotgun sequence of Virgisporangium aliadipatigenens NBRC 105644.</title>
        <authorList>
            <person name="Komaki H."/>
            <person name="Tamura T."/>
        </authorList>
    </citation>
    <scope>NUCLEOTIDE SEQUENCE</scope>
    <source>
        <strain evidence="4">NBRC 105644</strain>
    </source>
</reference>